<feature type="region of interest" description="Disordered" evidence="2">
    <location>
        <begin position="229"/>
        <end position="311"/>
    </location>
</feature>
<feature type="compositionally biased region" description="Low complexity" evidence="2">
    <location>
        <begin position="118"/>
        <end position="136"/>
    </location>
</feature>
<reference evidence="3 4" key="1">
    <citation type="submission" date="2013-03" db="EMBL/GenBank/DDBJ databases">
        <title>The Genome Sequence of Capronia coronata CBS 617.96.</title>
        <authorList>
            <consortium name="The Broad Institute Genomics Platform"/>
            <person name="Cuomo C."/>
            <person name="de Hoog S."/>
            <person name="Gorbushina A."/>
            <person name="Walker B."/>
            <person name="Young S.K."/>
            <person name="Zeng Q."/>
            <person name="Gargeya S."/>
            <person name="Fitzgerald M."/>
            <person name="Haas B."/>
            <person name="Abouelleil A."/>
            <person name="Allen A.W."/>
            <person name="Alvarado L."/>
            <person name="Arachchi H.M."/>
            <person name="Berlin A.M."/>
            <person name="Chapman S.B."/>
            <person name="Gainer-Dewar J."/>
            <person name="Goldberg J."/>
            <person name="Griggs A."/>
            <person name="Gujja S."/>
            <person name="Hansen M."/>
            <person name="Howarth C."/>
            <person name="Imamovic A."/>
            <person name="Ireland A."/>
            <person name="Larimer J."/>
            <person name="McCowan C."/>
            <person name="Murphy C."/>
            <person name="Pearson M."/>
            <person name="Poon T.W."/>
            <person name="Priest M."/>
            <person name="Roberts A."/>
            <person name="Saif S."/>
            <person name="Shea T."/>
            <person name="Sisk P."/>
            <person name="Sykes S."/>
            <person name="Wortman J."/>
            <person name="Nusbaum C."/>
            <person name="Birren B."/>
        </authorList>
    </citation>
    <scope>NUCLEOTIDE SEQUENCE [LARGE SCALE GENOMIC DNA]</scope>
    <source>
        <strain evidence="3 4">CBS 617.96</strain>
    </source>
</reference>
<keyword evidence="4" id="KW-1185">Reference proteome</keyword>
<feature type="region of interest" description="Disordered" evidence="2">
    <location>
        <begin position="1"/>
        <end position="140"/>
    </location>
</feature>
<dbReference type="OrthoDB" id="5876637at2759"/>
<keyword evidence="1" id="KW-0175">Coiled coil</keyword>
<feature type="compositionally biased region" description="Basic residues" evidence="2">
    <location>
        <begin position="46"/>
        <end position="55"/>
    </location>
</feature>
<dbReference type="AlphaFoldDB" id="W9XEI5"/>
<sequence length="311" mass="34979">MPHKHKRKREDDESNFDLPPSIRAKPLTTLTKQESIFTSDKEKKEKKQQKRKQKSKNNGYDDDTPKSFARLMAYQQGKRPKNAGLDDGNYTKKKKAKVKASQPDGDGDGDTKTKVPGSAAASASIPTPTPSTTTPSNDLKILPGERLSEFAARVNQSLPLSSIPKQTTRVAKIPGLENLKTPLTKHNKRLARLQSEWRATEARLRAKLEDESEELADQREEDEIVWLGAGIDKNAGSKKKKKGKKGKYGNDDDDVDPWKQLERKRSEEGELGRQRNLQDVVQAPPVLKGVKNIFKDKGDKELPQPLRRTRI</sequence>
<evidence type="ECO:0000313" key="3">
    <source>
        <dbReference type="EMBL" id="EXJ78633.1"/>
    </source>
</evidence>
<feature type="coiled-coil region" evidence="1">
    <location>
        <begin position="198"/>
        <end position="225"/>
    </location>
</feature>
<comment type="caution">
    <text evidence="3">The sequence shown here is derived from an EMBL/GenBank/DDBJ whole genome shotgun (WGS) entry which is preliminary data.</text>
</comment>
<dbReference type="eggNOG" id="ENOG502S9IJ">
    <property type="taxonomic scope" value="Eukaryota"/>
</dbReference>
<dbReference type="RefSeq" id="XP_007728081.1">
    <property type="nucleotide sequence ID" value="XM_007729891.1"/>
</dbReference>
<feature type="compositionally biased region" description="Basic residues" evidence="2">
    <location>
        <begin position="236"/>
        <end position="247"/>
    </location>
</feature>
<proteinExistence type="predicted"/>
<dbReference type="GeneID" id="19163880"/>
<dbReference type="Proteomes" id="UP000019484">
    <property type="component" value="Unassembled WGS sequence"/>
</dbReference>
<dbReference type="EMBL" id="AMWN01000011">
    <property type="protein sequence ID" value="EXJ78633.1"/>
    <property type="molecule type" value="Genomic_DNA"/>
</dbReference>
<evidence type="ECO:0000256" key="1">
    <source>
        <dbReference type="SAM" id="Coils"/>
    </source>
</evidence>
<dbReference type="PANTHER" id="PTHR40644:SF1">
    <property type="entry name" value="UPF0653 PROTEIN C607.02C"/>
    <property type="match status" value="1"/>
</dbReference>
<organism evidence="3 4">
    <name type="scientific">Capronia coronata CBS 617.96</name>
    <dbReference type="NCBI Taxonomy" id="1182541"/>
    <lineage>
        <taxon>Eukaryota</taxon>
        <taxon>Fungi</taxon>
        <taxon>Dikarya</taxon>
        <taxon>Ascomycota</taxon>
        <taxon>Pezizomycotina</taxon>
        <taxon>Eurotiomycetes</taxon>
        <taxon>Chaetothyriomycetidae</taxon>
        <taxon>Chaetothyriales</taxon>
        <taxon>Herpotrichiellaceae</taxon>
        <taxon>Capronia</taxon>
    </lineage>
</organism>
<feature type="compositionally biased region" description="Basic and acidic residues" evidence="2">
    <location>
        <begin position="256"/>
        <end position="273"/>
    </location>
</feature>
<protein>
    <submittedName>
        <fullName evidence="3">Uncharacterized protein</fullName>
    </submittedName>
</protein>
<name>W9XEI5_9EURO</name>
<feature type="compositionally biased region" description="Basic and acidic residues" evidence="2">
    <location>
        <begin position="293"/>
        <end position="302"/>
    </location>
</feature>
<accession>W9XEI5</accession>
<evidence type="ECO:0000313" key="4">
    <source>
        <dbReference type="Proteomes" id="UP000019484"/>
    </source>
</evidence>
<feature type="compositionally biased region" description="Polar residues" evidence="2">
    <location>
        <begin position="28"/>
        <end position="38"/>
    </location>
</feature>
<dbReference type="HOGENOM" id="CLU_053180_1_0_1"/>
<gene>
    <name evidence="3" type="ORF">A1O1_09034</name>
</gene>
<dbReference type="PANTHER" id="PTHR40644">
    <property type="entry name" value="UPF0653 PROTEIN C607.02C"/>
    <property type="match status" value="1"/>
</dbReference>
<evidence type="ECO:0000256" key="2">
    <source>
        <dbReference type="SAM" id="MobiDB-lite"/>
    </source>
</evidence>